<gene>
    <name evidence="2" type="ORF">JF922_11215</name>
</gene>
<sequence>MRELRNVIVGFLALVLIVNLASGQGEAMVTLAVGVLERVTVDLHTILLAIALPALFVGGLLYVSPWHRELAMRIMAGALAVLIVAQLGPPALAWFGWELAAYGHRLPGS</sequence>
<proteinExistence type="predicted"/>
<keyword evidence="3" id="KW-1185">Reference proteome</keyword>
<dbReference type="AlphaFoldDB" id="A0A934N9G0"/>
<keyword evidence="1" id="KW-0812">Transmembrane</keyword>
<dbReference type="EMBL" id="JAEKNR010000118">
    <property type="protein sequence ID" value="MBJ7598639.1"/>
    <property type="molecule type" value="Genomic_DNA"/>
</dbReference>
<evidence type="ECO:0000313" key="3">
    <source>
        <dbReference type="Proteomes" id="UP000612893"/>
    </source>
</evidence>
<keyword evidence="1" id="KW-0472">Membrane</keyword>
<comment type="caution">
    <text evidence="2">The sequence shown here is derived from an EMBL/GenBank/DDBJ whole genome shotgun (WGS) entry which is preliminary data.</text>
</comment>
<evidence type="ECO:0000313" key="2">
    <source>
        <dbReference type="EMBL" id="MBJ7598639.1"/>
    </source>
</evidence>
<evidence type="ECO:0000256" key="1">
    <source>
        <dbReference type="SAM" id="Phobius"/>
    </source>
</evidence>
<dbReference type="RefSeq" id="WP_338201807.1">
    <property type="nucleotide sequence ID" value="NZ_JAEKNR010000118.1"/>
</dbReference>
<keyword evidence="1" id="KW-1133">Transmembrane helix</keyword>
<name>A0A934N9G0_9BACT</name>
<dbReference type="Proteomes" id="UP000612893">
    <property type="component" value="Unassembled WGS sequence"/>
</dbReference>
<organism evidence="2 3">
    <name type="scientific">Candidatus Nephthysia bennettiae</name>
    <dbReference type="NCBI Taxonomy" id="3127016"/>
    <lineage>
        <taxon>Bacteria</taxon>
        <taxon>Bacillati</taxon>
        <taxon>Candidatus Dormiibacterota</taxon>
        <taxon>Candidatus Dormibacteria</taxon>
        <taxon>Candidatus Dormibacterales</taxon>
        <taxon>Candidatus Dormibacteraceae</taxon>
        <taxon>Candidatus Nephthysia</taxon>
    </lineage>
</organism>
<reference evidence="2" key="1">
    <citation type="submission" date="2020-10" db="EMBL/GenBank/DDBJ databases">
        <title>Ca. Dormibacterota MAGs.</title>
        <authorList>
            <person name="Montgomery K."/>
        </authorList>
    </citation>
    <scope>NUCLEOTIDE SEQUENCE [LARGE SCALE GENOMIC DNA]</scope>
    <source>
        <strain evidence="2">SC8812_S17_10</strain>
    </source>
</reference>
<accession>A0A934N9G0</accession>
<protein>
    <submittedName>
        <fullName evidence="2">Uncharacterized protein</fullName>
    </submittedName>
</protein>
<feature type="transmembrane region" description="Helical" evidence="1">
    <location>
        <begin position="43"/>
        <end position="63"/>
    </location>
</feature>
<feature type="transmembrane region" description="Helical" evidence="1">
    <location>
        <begin position="75"/>
        <end position="97"/>
    </location>
</feature>